<gene>
    <name evidence="4" type="ordered locus">FraEuI1c_5168</name>
</gene>
<dbReference type="GO" id="GO:0005524">
    <property type="term" value="F:ATP binding"/>
    <property type="evidence" value="ECO:0007669"/>
    <property type="project" value="InterPro"/>
</dbReference>
<evidence type="ECO:0000313" key="5">
    <source>
        <dbReference type="Proteomes" id="UP000002484"/>
    </source>
</evidence>
<name>E3J5S0_PSEI1</name>
<dbReference type="InterPro" id="IPR027417">
    <property type="entry name" value="P-loop_NTPase"/>
</dbReference>
<dbReference type="eggNOG" id="COG4637">
    <property type="taxonomic scope" value="Bacteria"/>
</dbReference>
<dbReference type="RefSeq" id="WP_013426275.1">
    <property type="nucleotide sequence ID" value="NC_014666.1"/>
</dbReference>
<dbReference type="STRING" id="298654.FraEuI1c_5168"/>
<keyword evidence="1" id="KW-0227">DNA damage</keyword>
<dbReference type="SUPFAM" id="SSF52540">
    <property type="entry name" value="P-loop containing nucleoside triphosphate hydrolases"/>
    <property type="match status" value="1"/>
</dbReference>
<dbReference type="KEGG" id="fri:FraEuI1c_5168"/>
<accession>E3J5S0</accession>
<dbReference type="GO" id="GO:0009432">
    <property type="term" value="P:SOS response"/>
    <property type="evidence" value="ECO:0007669"/>
    <property type="project" value="UniProtKB-KW"/>
</dbReference>
<dbReference type="InterPro" id="IPR003959">
    <property type="entry name" value="ATPase_AAA_core"/>
</dbReference>
<dbReference type="AlphaFoldDB" id="E3J5S0"/>
<feature type="compositionally biased region" description="Polar residues" evidence="2">
    <location>
        <begin position="92"/>
        <end position="102"/>
    </location>
</feature>
<dbReference type="InParanoid" id="E3J5S0"/>
<keyword evidence="1" id="KW-0742">SOS response</keyword>
<sequence>MRLEKVRLSGFRSLRDLTLELGDLTVITGPNNAGKSNLLAGLAFLGDVYARGLDAAMQTAGGYDRIAYRRGGEAVGSVGFDVDVTDPATDSARPTSTSSAMQKSPGDVRIRHLFNIDAEATETVSSYALGSNHLRISGTADSFPLATALHVDSSGVVTDFAELPTAREEAENAVSEILAEIFVKNWPTNLATLFRPEDADNKFYAISEPARNLASRMRGVVAGIRILRPVPHLCRQPAAPGPNVLLSQYGENLPAVADHLRRAAPATWLSVQEVMTTVVPGLLKIDIVPTEDRKLALRFEERGVGRPWTAGEVSDGTVQALALVLALFDDRIPLLGIEEPENALHPWILREILKVCTRQAGKQVVMTTHSPVLVDYVPAESVHLMWREGGQSKIGKMLELDTDVRKVWEGGGTNLFELYDSGGIPQATPGDAENQ</sequence>
<dbReference type="InterPro" id="IPR014555">
    <property type="entry name" value="RecF-like"/>
</dbReference>
<dbReference type="GO" id="GO:0000731">
    <property type="term" value="P:DNA synthesis involved in DNA repair"/>
    <property type="evidence" value="ECO:0007669"/>
    <property type="project" value="TreeGrafter"/>
</dbReference>
<reference evidence="4 5" key="1">
    <citation type="submission" date="2010-10" db="EMBL/GenBank/DDBJ databases">
        <title>Complete sequence of Frankia sp. EuI1c.</title>
        <authorList>
            <consortium name="US DOE Joint Genome Institute"/>
            <person name="Lucas S."/>
            <person name="Copeland A."/>
            <person name="Lapidus A."/>
            <person name="Cheng J.-F."/>
            <person name="Bruce D."/>
            <person name="Goodwin L."/>
            <person name="Pitluck S."/>
            <person name="Chertkov O."/>
            <person name="Detter J.C."/>
            <person name="Han C."/>
            <person name="Tapia R."/>
            <person name="Land M."/>
            <person name="Hauser L."/>
            <person name="Jeffries C."/>
            <person name="Kyrpides N."/>
            <person name="Ivanova N."/>
            <person name="Mikhailova N."/>
            <person name="Beauchemin N."/>
            <person name="Sen A."/>
            <person name="Sur S.A."/>
            <person name="Gtari M."/>
            <person name="Wall L."/>
            <person name="Tisa L."/>
            <person name="Woyke T."/>
        </authorList>
    </citation>
    <scope>NUCLEOTIDE SEQUENCE [LARGE SCALE GENOMIC DNA]</scope>
    <source>
        <strain evidence="5">DSM 45817 / CECT 9037 / EuI1c</strain>
    </source>
</reference>
<dbReference type="EMBL" id="CP002299">
    <property type="protein sequence ID" value="ADP83157.1"/>
    <property type="molecule type" value="Genomic_DNA"/>
</dbReference>
<dbReference type="PANTHER" id="PTHR32182:SF22">
    <property type="entry name" value="ATP-DEPENDENT ENDONUCLEASE, OLD FAMILY-RELATED"/>
    <property type="match status" value="1"/>
</dbReference>
<keyword evidence="5" id="KW-1185">Reference proteome</keyword>
<dbReference type="GO" id="GO:0006302">
    <property type="term" value="P:double-strand break repair"/>
    <property type="evidence" value="ECO:0007669"/>
    <property type="project" value="TreeGrafter"/>
</dbReference>
<dbReference type="PANTHER" id="PTHR32182">
    <property type="entry name" value="DNA REPLICATION AND REPAIR PROTEIN RECF"/>
    <property type="match status" value="1"/>
</dbReference>
<organism evidence="4 5">
    <name type="scientific">Pseudofrankia inefficax (strain DSM 45817 / CECT 9037 / DDB 130130 / EuI1c)</name>
    <name type="common">Frankia inefficax</name>
    <dbReference type="NCBI Taxonomy" id="298654"/>
    <lineage>
        <taxon>Bacteria</taxon>
        <taxon>Bacillati</taxon>
        <taxon>Actinomycetota</taxon>
        <taxon>Actinomycetes</taxon>
        <taxon>Frankiales</taxon>
        <taxon>Frankiaceae</taxon>
        <taxon>Pseudofrankia</taxon>
    </lineage>
</organism>
<dbReference type="HOGENOM" id="CLU_035814_3_1_11"/>
<dbReference type="OrthoDB" id="104167at2"/>
<protein>
    <recommendedName>
        <fullName evidence="3">ATPase AAA-type core domain-containing protein</fullName>
    </recommendedName>
</protein>
<dbReference type="Gene3D" id="3.40.50.300">
    <property type="entry name" value="P-loop containing nucleotide triphosphate hydrolases"/>
    <property type="match status" value="1"/>
</dbReference>
<evidence type="ECO:0000313" key="4">
    <source>
        <dbReference type="EMBL" id="ADP83157.1"/>
    </source>
</evidence>
<evidence type="ECO:0000259" key="3">
    <source>
        <dbReference type="Pfam" id="PF13304"/>
    </source>
</evidence>
<dbReference type="PIRSF" id="PIRSF029347">
    <property type="entry name" value="RecF"/>
    <property type="match status" value="1"/>
</dbReference>
<feature type="domain" description="ATPase AAA-type core" evidence="3">
    <location>
        <begin position="24"/>
        <end position="375"/>
    </location>
</feature>
<proteinExistence type="predicted"/>
<evidence type="ECO:0000256" key="2">
    <source>
        <dbReference type="SAM" id="MobiDB-lite"/>
    </source>
</evidence>
<dbReference type="Proteomes" id="UP000002484">
    <property type="component" value="Chromosome"/>
</dbReference>
<dbReference type="GO" id="GO:0016887">
    <property type="term" value="F:ATP hydrolysis activity"/>
    <property type="evidence" value="ECO:0007669"/>
    <property type="project" value="InterPro"/>
</dbReference>
<feature type="region of interest" description="Disordered" evidence="2">
    <location>
        <begin position="85"/>
        <end position="104"/>
    </location>
</feature>
<evidence type="ECO:0000256" key="1">
    <source>
        <dbReference type="ARBA" id="ARBA00023236"/>
    </source>
</evidence>
<dbReference type="Pfam" id="PF13304">
    <property type="entry name" value="AAA_21"/>
    <property type="match status" value="1"/>
</dbReference>